<evidence type="ECO:0000313" key="4">
    <source>
        <dbReference type="Proteomes" id="UP000221165"/>
    </source>
</evidence>
<accession>A0A2C6KA60</accession>
<organism evidence="3 4">
    <name type="scientific">Cystoisospora suis</name>
    <dbReference type="NCBI Taxonomy" id="483139"/>
    <lineage>
        <taxon>Eukaryota</taxon>
        <taxon>Sar</taxon>
        <taxon>Alveolata</taxon>
        <taxon>Apicomplexa</taxon>
        <taxon>Conoidasida</taxon>
        <taxon>Coccidia</taxon>
        <taxon>Eucoccidiorida</taxon>
        <taxon>Eimeriorina</taxon>
        <taxon>Sarcocystidae</taxon>
        <taxon>Cystoisospora</taxon>
    </lineage>
</organism>
<dbReference type="Proteomes" id="UP000221165">
    <property type="component" value="Unassembled WGS sequence"/>
</dbReference>
<comment type="caution">
    <text evidence="3">The sequence shown here is derived from an EMBL/GenBank/DDBJ whole genome shotgun (WGS) entry which is preliminary data.</text>
</comment>
<evidence type="ECO:0000313" key="3">
    <source>
        <dbReference type="EMBL" id="PHJ21411.1"/>
    </source>
</evidence>
<protein>
    <submittedName>
        <fullName evidence="3">Uncharacterized protein</fullName>
    </submittedName>
</protein>
<feature type="signal peptide" evidence="2">
    <location>
        <begin position="1"/>
        <end position="19"/>
    </location>
</feature>
<dbReference type="GeneID" id="94428130"/>
<dbReference type="AlphaFoldDB" id="A0A2C6KA60"/>
<proteinExistence type="predicted"/>
<evidence type="ECO:0000256" key="1">
    <source>
        <dbReference type="SAM" id="MobiDB-lite"/>
    </source>
</evidence>
<dbReference type="VEuPathDB" id="ToxoDB:CSUI_004734"/>
<feature type="chain" id="PRO_5012903272" evidence="2">
    <location>
        <begin position="20"/>
        <end position="244"/>
    </location>
</feature>
<keyword evidence="4" id="KW-1185">Reference proteome</keyword>
<dbReference type="EMBL" id="MIGC01002258">
    <property type="protein sequence ID" value="PHJ21411.1"/>
    <property type="molecule type" value="Genomic_DNA"/>
</dbReference>
<evidence type="ECO:0000256" key="2">
    <source>
        <dbReference type="SAM" id="SignalP"/>
    </source>
</evidence>
<feature type="compositionally biased region" description="Basic and acidic residues" evidence="1">
    <location>
        <begin position="189"/>
        <end position="205"/>
    </location>
</feature>
<reference evidence="3 4" key="1">
    <citation type="journal article" date="2017" name="Int. J. Parasitol.">
        <title>The genome of the protozoan parasite Cystoisospora suis and a reverse vaccinology approach to identify vaccine candidates.</title>
        <authorList>
            <person name="Palmieri N."/>
            <person name="Shrestha A."/>
            <person name="Ruttkowski B."/>
            <person name="Beck T."/>
            <person name="Vogl C."/>
            <person name="Tomley F."/>
            <person name="Blake D.P."/>
            <person name="Joachim A."/>
        </authorList>
    </citation>
    <scope>NUCLEOTIDE SEQUENCE [LARGE SCALE GENOMIC DNA]</scope>
    <source>
        <strain evidence="3 4">Wien I</strain>
    </source>
</reference>
<sequence>MPGVVSGTAASLFLPSLLAFGPGKALVSGTGAAAAIPASASSVPTGATALGGATLAPAAPAPLGAAAGTAIPPATSFVKTLGFWLGSGAASAPAAAAAGVSATKGASLVGSATAVGTSPVSSAPVMWPGPPDLPGTIGQVIGSGGGKVVDARAALTPSNKEAVSLVCGFLTSNAVPPGPSAMDAPSPRVSEETAAEKVDPRDDLAGARCPAESDNTTRSVWEERRAQLSTVSGRSVLYAGFLWI</sequence>
<dbReference type="RefSeq" id="XP_067923094.1">
    <property type="nucleotide sequence ID" value="XM_068064919.1"/>
</dbReference>
<feature type="region of interest" description="Disordered" evidence="1">
    <location>
        <begin position="176"/>
        <end position="216"/>
    </location>
</feature>
<name>A0A2C6KA60_9APIC</name>
<gene>
    <name evidence="3" type="ORF">CSUI_004734</name>
</gene>
<keyword evidence="2" id="KW-0732">Signal</keyword>